<dbReference type="Pfam" id="PF00528">
    <property type="entry name" value="BPD_transp_1"/>
    <property type="match status" value="1"/>
</dbReference>
<dbReference type="InterPro" id="IPR035906">
    <property type="entry name" value="MetI-like_sf"/>
</dbReference>
<gene>
    <name evidence="9" type="ORF">ABB05_15710</name>
</gene>
<dbReference type="PANTHER" id="PTHR43386">
    <property type="entry name" value="OLIGOPEPTIDE TRANSPORT SYSTEM PERMEASE PROTEIN APPC"/>
    <property type="match status" value="1"/>
</dbReference>
<evidence type="ECO:0000256" key="5">
    <source>
        <dbReference type="ARBA" id="ARBA00022989"/>
    </source>
</evidence>
<keyword evidence="3" id="KW-1003">Cell membrane</keyword>
<evidence type="ECO:0000256" key="3">
    <source>
        <dbReference type="ARBA" id="ARBA00022475"/>
    </source>
</evidence>
<dbReference type="PROSITE" id="PS50928">
    <property type="entry name" value="ABC_TM1"/>
    <property type="match status" value="1"/>
</dbReference>
<proteinExistence type="inferred from homology"/>
<keyword evidence="6 7" id="KW-0472">Membrane</keyword>
<dbReference type="Pfam" id="PF12911">
    <property type="entry name" value="OppC_N"/>
    <property type="match status" value="1"/>
</dbReference>
<keyword evidence="4 7" id="KW-0812">Transmembrane</keyword>
<evidence type="ECO:0000313" key="9">
    <source>
        <dbReference type="EMBL" id="OAK68519.1"/>
    </source>
</evidence>
<name>A0A177ZM04_9BACI</name>
<dbReference type="InterPro" id="IPR000515">
    <property type="entry name" value="MetI-like"/>
</dbReference>
<dbReference type="CDD" id="cd06261">
    <property type="entry name" value="TM_PBP2"/>
    <property type="match status" value="1"/>
</dbReference>
<evidence type="ECO:0000313" key="10">
    <source>
        <dbReference type="Proteomes" id="UP000077881"/>
    </source>
</evidence>
<comment type="subcellular location">
    <subcellularLocation>
        <location evidence="1 7">Cell membrane</location>
        <topology evidence="1 7">Multi-pass membrane protein</topology>
    </subcellularLocation>
</comment>
<dbReference type="InterPro" id="IPR025966">
    <property type="entry name" value="OppC_N"/>
</dbReference>
<evidence type="ECO:0000259" key="8">
    <source>
        <dbReference type="PROSITE" id="PS50928"/>
    </source>
</evidence>
<keyword evidence="2 7" id="KW-0813">Transport</keyword>
<dbReference type="NCBIfam" id="NF045473">
    <property type="entry name" value="Opp1C"/>
    <property type="match status" value="1"/>
</dbReference>
<dbReference type="GO" id="GO:0055085">
    <property type="term" value="P:transmembrane transport"/>
    <property type="evidence" value="ECO:0007669"/>
    <property type="project" value="InterPro"/>
</dbReference>
<dbReference type="AlphaFoldDB" id="A0A177ZM04"/>
<keyword evidence="10" id="KW-1185">Reference proteome</keyword>
<evidence type="ECO:0000256" key="6">
    <source>
        <dbReference type="ARBA" id="ARBA00023136"/>
    </source>
</evidence>
<comment type="caution">
    <text evidence="9">The sequence shown here is derived from an EMBL/GenBank/DDBJ whole genome shotgun (WGS) entry which is preliminary data.</text>
</comment>
<keyword evidence="5 7" id="KW-1133">Transmembrane helix</keyword>
<feature type="transmembrane region" description="Helical" evidence="7">
    <location>
        <begin position="202"/>
        <end position="221"/>
    </location>
</feature>
<evidence type="ECO:0000256" key="1">
    <source>
        <dbReference type="ARBA" id="ARBA00004651"/>
    </source>
</evidence>
<dbReference type="InterPro" id="IPR053474">
    <property type="entry name" value="Staphylopine_ABC_permease"/>
</dbReference>
<dbReference type="EMBL" id="LDJR01000056">
    <property type="protein sequence ID" value="OAK68519.1"/>
    <property type="molecule type" value="Genomic_DNA"/>
</dbReference>
<dbReference type="OrthoDB" id="9797472at2"/>
<dbReference type="Gene3D" id="1.10.3720.10">
    <property type="entry name" value="MetI-like"/>
    <property type="match status" value="1"/>
</dbReference>
<feature type="transmembrane region" description="Helical" evidence="7">
    <location>
        <begin position="12"/>
        <end position="34"/>
    </location>
</feature>
<dbReference type="PANTHER" id="PTHR43386:SF1">
    <property type="entry name" value="D,D-DIPEPTIDE TRANSPORT SYSTEM PERMEASE PROTEIN DDPC-RELATED"/>
    <property type="match status" value="1"/>
</dbReference>
<dbReference type="GO" id="GO:0005886">
    <property type="term" value="C:plasma membrane"/>
    <property type="evidence" value="ECO:0007669"/>
    <property type="project" value="UniProtKB-SubCell"/>
</dbReference>
<comment type="similarity">
    <text evidence="7">Belongs to the binding-protein-dependent transport system permease family.</text>
</comment>
<organism evidence="9 10">
    <name type="scientific">Lederbergia galactosidilytica</name>
    <dbReference type="NCBI Taxonomy" id="217031"/>
    <lineage>
        <taxon>Bacteria</taxon>
        <taxon>Bacillati</taxon>
        <taxon>Bacillota</taxon>
        <taxon>Bacilli</taxon>
        <taxon>Bacillales</taxon>
        <taxon>Bacillaceae</taxon>
        <taxon>Lederbergia</taxon>
    </lineage>
</organism>
<protein>
    <submittedName>
        <fullName evidence="9">Peptide ABC transporter permease</fullName>
    </submittedName>
</protein>
<dbReference type="STRING" id="217031.ABB05_15710"/>
<reference evidence="9 10" key="1">
    <citation type="submission" date="2015-05" db="EMBL/GenBank/DDBJ databases">
        <title>Comparison of genome.</title>
        <authorList>
            <person name="Zheng Z."/>
            <person name="Sun M."/>
        </authorList>
    </citation>
    <scope>NUCLEOTIDE SEQUENCE [LARGE SCALE GENOMIC DNA]</scope>
    <source>
        <strain evidence="9 10">G25-74</strain>
    </source>
</reference>
<dbReference type="PATRIC" id="fig|217031.6.peg.3388"/>
<dbReference type="RefSeq" id="WP_064468491.1">
    <property type="nucleotide sequence ID" value="NZ_JAGGKH010000021.1"/>
</dbReference>
<evidence type="ECO:0000256" key="4">
    <source>
        <dbReference type="ARBA" id="ARBA00022692"/>
    </source>
</evidence>
<feature type="transmembrane region" description="Helical" evidence="7">
    <location>
        <begin position="123"/>
        <end position="150"/>
    </location>
</feature>
<evidence type="ECO:0000256" key="7">
    <source>
        <dbReference type="RuleBase" id="RU363032"/>
    </source>
</evidence>
<feature type="domain" description="ABC transmembrane type-1" evidence="8">
    <location>
        <begin position="73"/>
        <end position="262"/>
    </location>
</feature>
<dbReference type="Proteomes" id="UP000077881">
    <property type="component" value="Unassembled WGS sequence"/>
</dbReference>
<dbReference type="InterPro" id="IPR050366">
    <property type="entry name" value="BP-dependent_transpt_permease"/>
</dbReference>
<dbReference type="SUPFAM" id="SSF161098">
    <property type="entry name" value="MetI-like"/>
    <property type="match status" value="1"/>
</dbReference>
<evidence type="ECO:0000256" key="2">
    <source>
        <dbReference type="ARBA" id="ARBA00022448"/>
    </source>
</evidence>
<feature type="transmembrane region" description="Helical" evidence="7">
    <location>
        <begin position="77"/>
        <end position="102"/>
    </location>
</feature>
<accession>A0A177ZM04</accession>
<feature type="transmembrane region" description="Helical" evidence="7">
    <location>
        <begin position="242"/>
        <end position="261"/>
    </location>
</feature>
<sequence length="278" mass="30833">MRGIKRLMDDRFALVCIGFLFLVLIAGIFAPLFAPHSPYEMNVKEKFSGISWDYPLGTDQLGRCIFSRLLYGIRTTVFLSLLTMVITILIGTMLGMLAGVFRGKMDEIIMRICDVFLSFPSEVMILAIIGMMGPGLLNVVLATIIAKWAWYTRMIRSVVLQYTDQHYIQVAKVAGCGTTHIVRRHILPAATGELSVLATLDAGAVILMISALSFLGLGVQAPMPEWGMMLNEAKNVMVVHPYQMLAPGLAILFVVAAFQFVGDSLQDAWNVKRVSRRR</sequence>